<dbReference type="EMBL" id="BJNV01000058">
    <property type="protein sequence ID" value="GEC96946.1"/>
    <property type="molecule type" value="Genomic_DNA"/>
</dbReference>
<evidence type="ECO:0000313" key="2">
    <source>
        <dbReference type="Proteomes" id="UP000318422"/>
    </source>
</evidence>
<organism evidence="1 2">
    <name type="scientific">Zoogloea ramigera</name>
    <dbReference type="NCBI Taxonomy" id="350"/>
    <lineage>
        <taxon>Bacteria</taxon>
        <taxon>Pseudomonadati</taxon>
        <taxon>Pseudomonadota</taxon>
        <taxon>Betaproteobacteria</taxon>
        <taxon>Rhodocyclales</taxon>
        <taxon>Zoogloeaceae</taxon>
        <taxon>Zoogloea</taxon>
    </lineage>
</organism>
<protein>
    <recommendedName>
        <fullName evidence="3">GAF domain-containing protein</fullName>
    </recommendedName>
</protein>
<proteinExistence type="predicted"/>
<name>A0A4Y4CX89_ZOORA</name>
<reference evidence="1 2" key="1">
    <citation type="submission" date="2019-06" db="EMBL/GenBank/DDBJ databases">
        <title>Whole genome shotgun sequence of Zoogloea ramigera NBRC 15342.</title>
        <authorList>
            <person name="Hosoyama A."/>
            <person name="Uohara A."/>
            <person name="Ohji S."/>
            <person name="Ichikawa N."/>
        </authorList>
    </citation>
    <scope>NUCLEOTIDE SEQUENCE [LARGE SCALE GENOMIC DNA]</scope>
    <source>
        <strain evidence="1 2">NBRC 15342</strain>
    </source>
</reference>
<evidence type="ECO:0008006" key="3">
    <source>
        <dbReference type="Google" id="ProtNLM"/>
    </source>
</evidence>
<keyword evidence="2" id="KW-1185">Reference proteome</keyword>
<evidence type="ECO:0000313" key="1">
    <source>
        <dbReference type="EMBL" id="GEC96946.1"/>
    </source>
</evidence>
<accession>A0A4Y4CX89</accession>
<dbReference type="Proteomes" id="UP000318422">
    <property type="component" value="Unassembled WGS sequence"/>
</dbReference>
<gene>
    <name evidence="1" type="ORF">ZRA01_30190</name>
</gene>
<sequence>MVAMNVMNMMVPHEEQLLDFAGVGRWVNQCAEAHMRDLVSDAAITGAALVRHLDDARFACLRALRQLLRALDAERIVIGFISPDGAFLHEELAWAQGLAPCGESERVMSCAPFQDALQGWLDSNRPAACIGIDPGSVARHDTPCDYLLMVRGEGEAGARGLAVIAAQLRNPVDLEFAEAQAVSLLIAEYCRRRDQLKC</sequence>
<dbReference type="AlphaFoldDB" id="A0A4Y4CX89"/>
<comment type="caution">
    <text evidence="1">The sequence shown here is derived from an EMBL/GenBank/DDBJ whole genome shotgun (WGS) entry which is preliminary data.</text>
</comment>